<protein>
    <submittedName>
        <fullName evidence="1">Uncharacterized protein</fullName>
    </submittedName>
</protein>
<organism evidence="1 2">
    <name type="scientific">Fusarium decemcellulare</name>
    <dbReference type="NCBI Taxonomy" id="57161"/>
    <lineage>
        <taxon>Eukaryota</taxon>
        <taxon>Fungi</taxon>
        <taxon>Dikarya</taxon>
        <taxon>Ascomycota</taxon>
        <taxon>Pezizomycotina</taxon>
        <taxon>Sordariomycetes</taxon>
        <taxon>Hypocreomycetidae</taxon>
        <taxon>Hypocreales</taxon>
        <taxon>Nectriaceae</taxon>
        <taxon>Fusarium</taxon>
        <taxon>Fusarium decemcellulare species complex</taxon>
    </lineage>
</organism>
<dbReference type="Proteomes" id="UP001148629">
    <property type="component" value="Unassembled WGS sequence"/>
</dbReference>
<accession>A0ACC1RKL2</accession>
<sequence>MPVGYAAQHATGPQQPATQGFQPQYQQYPTYTSPQHTGSYVQTQVPPPPPPGDSHRRDSVMGAPQQSYAPHRPYNPQEYASPSQHQHQQPSTYSPNAAVGGPAHPSQIAQTPVQYHVSPPPQHQIGTNVTQYQQQVNGGYQPAPMPAGQAPSQQQYAPGIQYQAATPAPYVVMN</sequence>
<evidence type="ECO:0000313" key="1">
    <source>
        <dbReference type="EMBL" id="KAJ3521553.1"/>
    </source>
</evidence>
<comment type="caution">
    <text evidence="1">The sequence shown here is derived from an EMBL/GenBank/DDBJ whole genome shotgun (WGS) entry which is preliminary data.</text>
</comment>
<dbReference type="EMBL" id="JANRMS010002647">
    <property type="protein sequence ID" value="KAJ3521553.1"/>
    <property type="molecule type" value="Genomic_DNA"/>
</dbReference>
<keyword evidence="2" id="KW-1185">Reference proteome</keyword>
<evidence type="ECO:0000313" key="2">
    <source>
        <dbReference type="Proteomes" id="UP001148629"/>
    </source>
</evidence>
<gene>
    <name evidence="1" type="ORF">NM208_g13238</name>
</gene>
<reference evidence="1" key="1">
    <citation type="submission" date="2022-08" db="EMBL/GenBank/DDBJ databases">
        <title>Genome Sequence of Fusarium decemcellulare.</title>
        <authorList>
            <person name="Buettner E."/>
        </authorList>
    </citation>
    <scope>NUCLEOTIDE SEQUENCE</scope>
    <source>
        <strain evidence="1">Babe19</strain>
    </source>
</reference>
<proteinExistence type="predicted"/>
<name>A0ACC1RKL2_9HYPO</name>